<dbReference type="InterPro" id="IPR013249">
    <property type="entry name" value="RNA_pol_sigma70_r4_t2"/>
</dbReference>
<evidence type="ECO:0000313" key="8">
    <source>
        <dbReference type="EMBL" id="MEY1662758.1"/>
    </source>
</evidence>
<dbReference type="Gene3D" id="1.10.1740.10">
    <property type="match status" value="1"/>
</dbReference>
<comment type="similarity">
    <text evidence="1">Belongs to the sigma-70 factor family. ECF subfamily.</text>
</comment>
<sequence>MTFRVGKLQLYLQHRQALVDFATPITGCRDRAEDVVQDAWLRFADAAAATDQPRAYLYRIVRNLALDGLRRQQMESRHQTPDGTPWLEPSPLPEPEQTLDLQQRMAHLVGVLDTLPPDVRRALELYRFSGLTLEQVAAELNVSVATAHRHVRRALVALAQHLSSTE</sequence>
<evidence type="ECO:0000256" key="2">
    <source>
        <dbReference type="ARBA" id="ARBA00023015"/>
    </source>
</evidence>
<comment type="caution">
    <text evidence="8">The sequence shown here is derived from an EMBL/GenBank/DDBJ whole genome shotgun (WGS) entry which is preliminary data.</text>
</comment>
<dbReference type="Pfam" id="PF08281">
    <property type="entry name" value="Sigma70_r4_2"/>
    <property type="match status" value="1"/>
</dbReference>
<evidence type="ECO:0000256" key="5">
    <source>
        <dbReference type="SAM" id="MobiDB-lite"/>
    </source>
</evidence>
<dbReference type="Proteomes" id="UP001562065">
    <property type="component" value="Unassembled WGS sequence"/>
</dbReference>
<dbReference type="InterPro" id="IPR013324">
    <property type="entry name" value="RNA_pol_sigma_r3/r4-like"/>
</dbReference>
<keyword evidence="2" id="KW-0805">Transcription regulation</keyword>
<evidence type="ECO:0000256" key="4">
    <source>
        <dbReference type="ARBA" id="ARBA00023163"/>
    </source>
</evidence>
<evidence type="ECO:0000256" key="1">
    <source>
        <dbReference type="ARBA" id="ARBA00010641"/>
    </source>
</evidence>
<dbReference type="SUPFAM" id="SSF88946">
    <property type="entry name" value="Sigma2 domain of RNA polymerase sigma factors"/>
    <property type="match status" value="1"/>
</dbReference>
<name>A0ABV4ALM3_9GAMM</name>
<evidence type="ECO:0000256" key="3">
    <source>
        <dbReference type="ARBA" id="ARBA00023082"/>
    </source>
</evidence>
<dbReference type="RefSeq" id="WP_369455987.1">
    <property type="nucleotide sequence ID" value="NZ_JBGCUO010000001.1"/>
</dbReference>
<keyword evidence="4" id="KW-0804">Transcription</keyword>
<dbReference type="InterPro" id="IPR013325">
    <property type="entry name" value="RNA_pol_sigma_r2"/>
</dbReference>
<protein>
    <submittedName>
        <fullName evidence="8">Sigma-70 family RNA polymerase sigma factor</fullName>
    </submittedName>
</protein>
<gene>
    <name evidence="8" type="ORF">AB5I84_11410</name>
</gene>
<evidence type="ECO:0000259" key="7">
    <source>
        <dbReference type="Pfam" id="PF08281"/>
    </source>
</evidence>
<dbReference type="PANTHER" id="PTHR43133">
    <property type="entry name" value="RNA POLYMERASE ECF-TYPE SIGMA FACTO"/>
    <property type="match status" value="1"/>
</dbReference>
<evidence type="ECO:0000259" key="6">
    <source>
        <dbReference type="Pfam" id="PF04542"/>
    </source>
</evidence>
<dbReference type="InterPro" id="IPR007627">
    <property type="entry name" value="RNA_pol_sigma70_r2"/>
</dbReference>
<dbReference type="SUPFAM" id="SSF88659">
    <property type="entry name" value="Sigma3 and sigma4 domains of RNA polymerase sigma factors"/>
    <property type="match status" value="1"/>
</dbReference>
<evidence type="ECO:0000313" key="9">
    <source>
        <dbReference type="Proteomes" id="UP001562065"/>
    </source>
</evidence>
<keyword evidence="3" id="KW-0731">Sigma factor</keyword>
<dbReference type="Gene3D" id="1.10.10.10">
    <property type="entry name" value="Winged helix-like DNA-binding domain superfamily/Winged helix DNA-binding domain"/>
    <property type="match status" value="1"/>
</dbReference>
<organism evidence="8 9">
    <name type="scientific">Isoalcanivorax beigongshangi</name>
    <dbReference type="NCBI Taxonomy" id="3238810"/>
    <lineage>
        <taxon>Bacteria</taxon>
        <taxon>Pseudomonadati</taxon>
        <taxon>Pseudomonadota</taxon>
        <taxon>Gammaproteobacteria</taxon>
        <taxon>Oceanospirillales</taxon>
        <taxon>Alcanivoracaceae</taxon>
        <taxon>Isoalcanivorax</taxon>
    </lineage>
</organism>
<feature type="domain" description="RNA polymerase sigma-70 region 2" evidence="6">
    <location>
        <begin position="10"/>
        <end position="73"/>
    </location>
</feature>
<keyword evidence="9" id="KW-1185">Reference proteome</keyword>
<dbReference type="Pfam" id="PF04542">
    <property type="entry name" value="Sigma70_r2"/>
    <property type="match status" value="1"/>
</dbReference>
<dbReference type="InterPro" id="IPR039425">
    <property type="entry name" value="RNA_pol_sigma-70-like"/>
</dbReference>
<feature type="region of interest" description="Disordered" evidence="5">
    <location>
        <begin position="72"/>
        <end position="93"/>
    </location>
</feature>
<dbReference type="InterPro" id="IPR036388">
    <property type="entry name" value="WH-like_DNA-bd_sf"/>
</dbReference>
<feature type="domain" description="RNA polymerase sigma factor 70 region 4 type 2" evidence="7">
    <location>
        <begin position="111"/>
        <end position="158"/>
    </location>
</feature>
<reference evidence="8 9" key="1">
    <citation type="submission" date="2024-07" db="EMBL/GenBank/DDBJ databases">
        <authorList>
            <person name="Ren Q."/>
        </authorList>
    </citation>
    <scope>NUCLEOTIDE SEQUENCE [LARGE SCALE GENOMIC DNA]</scope>
    <source>
        <strain evidence="8 9">REN37</strain>
    </source>
</reference>
<dbReference type="NCBIfam" id="TIGR02937">
    <property type="entry name" value="sigma70-ECF"/>
    <property type="match status" value="1"/>
</dbReference>
<proteinExistence type="inferred from homology"/>
<dbReference type="EMBL" id="JBGCUO010000001">
    <property type="protein sequence ID" value="MEY1662758.1"/>
    <property type="molecule type" value="Genomic_DNA"/>
</dbReference>
<accession>A0ABV4ALM3</accession>
<dbReference type="CDD" id="cd06171">
    <property type="entry name" value="Sigma70_r4"/>
    <property type="match status" value="1"/>
</dbReference>
<dbReference type="InterPro" id="IPR014284">
    <property type="entry name" value="RNA_pol_sigma-70_dom"/>
</dbReference>
<dbReference type="PANTHER" id="PTHR43133:SF63">
    <property type="entry name" value="RNA POLYMERASE SIGMA FACTOR FECI-RELATED"/>
    <property type="match status" value="1"/>
</dbReference>